<dbReference type="RefSeq" id="WP_185990083.1">
    <property type="nucleotide sequence ID" value="NZ_JACCAE010000001.1"/>
</dbReference>
<keyword evidence="1" id="KW-1133">Transmembrane helix</keyword>
<dbReference type="AlphaFoldDB" id="A0A852VU70"/>
<protein>
    <recommendedName>
        <fullName evidence="2">DUF4190 domain-containing protein</fullName>
    </recommendedName>
</protein>
<dbReference type="Proteomes" id="UP000554054">
    <property type="component" value="Unassembled WGS sequence"/>
</dbReference>
<reference evidence="3 4" key="1">
    <citation type="submission" date="2020-07" db="EMBL/GenBank/DDBJ databases">
        <title>Sequencing the genomes of 1000 actinobacteria strains.</title>
        <authorList>
            <person name="Klenk H.-P."/>
        </authorList>
    </citation>
    <scope>NUCLEOTIDE SEQUENCE [LARGE SCALE GENOMIC DNA]</scope>
    <source>
        <strain evidence="3 4">DSM 26154</strain>
    </source>
</reference>
<keyword evidence="4" id="KW-1185">Reference proteome</keyword>
<feature type="transmembrane region" description="Helical" evidence="1">
    <location>
        <begin position="20"/>
        <end position="47"/>
    </location>
</feature>
<evidence type="ECO:0000256" key="1">
    <source>
        <dbReference type="SAM" id="Phobius"/>
    </source>
</evidence>
<feature type="transmembrane region" description="Helical" evidence="1">
    <location>
        <begin position="68"/>
        <end position="90"/>
    </location>
</feature>
<keyword evidence="1" id="KW-0472">Membrane</keyword>
<organism evidence="3 4">
    <name type="scientific">Janibacter cremeus</name>
    <dbReference type="NCBI Taxonomy" id="1285192"/>
    <lineage>
        <taxon>Bacteria</taxon>
        <taxon>Bacillati</taxon>
        <taxon>Actinomycetota</taxon>
        <taxon>Actinomycetes</taxon>
        <taxon>Micrococcales</taxon>
        <taxon>Intrasporangiaceae</taxon>
        <taxon>Janibacter</taxon>
    </lineage>
</organism>
<evidence type="ECO:0000259" key="2">
    <source>
        <dbReference type="Pfam" id="PF13828"/>
    </source>
</evidence>
<accession>A0A852VU70</accession>
<feature type="domain" description="DUF4190" evidence="2">
    <location>
        <begin position="20"/>
        <end position="82"/>
    </location>
</feature>
<dbReference type="InterPro" id="IPR025241">
    <property type="entry name" value="DUF4190"/>
</dbReference>
<gene>
    <name evidence="3" type="ORF">BJY20_000503</name>
</gene>
<dbReference type="Pfam" id="PF13828">
    <property type="entry name" value="DUF4190"/>
    <property type="match status" value="1"/>
</dbReference>
<proteinExistence type="predicted"/>
<evidence type="ECO:0000313" key="3">
    <source>
        <dbReference type="EMBL" id="NYF97111.1"/>
    </source>
</evidence>
<evidence type="ECO:0000313" key="4">
    <source>
        <dbReference type="Proteomes" id="UP000554054"/>
    </source>
</evidence>
<sequence length="97" mass="9700">MTPPPAPGSRGPGDKNPLILSIASLVVGVIGLCSCMCFVVSIGAIVLGAFGKKSADTAGDANSRTMALVGLGLGVLGIVVGIGYWTWFIVAGANGYY</sequence>
<dbReference type="EMBL" id="JACCAE010000001">
    <property type="protein sequence ID" value="NYF97111.1"/>
    <property type="molecule type" value="Genomic_DNA"/>
</dbReference>
<name>A0A852VU70_9MICO</name>
<keyword evidence="1" id="KW-0812">Transmembrane</keyword>
<comment type="caution">
    <text evidence="3">The sequence shown here is derived from an EMBL/GenBank/DDBJ whole genome shotgun (WGS) entry which is preliminary data.</text>
</comment>